<dbReference type="InterPro" id="IPR029058">
    <property type="entry name" value="AB_hydrolase_fold"/>
</dbReference>
<keyword evidence="3" id="KW-0378">Hydrolase</keyword>
<organism evidence="3 4">
    <name type="scientific">Bacteroides fragilis</name>
    <dbReference type="NCBI Taxonomy" id="817"/>
    <lineage>
        <taxon>Bacteria</taxon>
        <taxon>Pseudomonadati</taxon>
        <taxon>Bacteroidota</taxon>
        <taxon>Bacteroidia</taxon>
        <taxon>Bacteroidales</taxon>
        <taxon>Bacteroidaceae</taxon>
        <taxon>Bacteroides</taxon>
    </lineage>
</organism>
<feature type="signal peptide" evidence="2">
    <location>
        <begin position="1"/>
        <end position="25"/>
    </location>
</feature>
<dbReference type="PANTHER" id="PTHR43037">
    <property type="entry name" value="UNNAMED PRODUCT-RELATED"/>
    <property type="match status" value="1"/>
</dbReference>
<name>A0A9X9IJC3_BACFG</name>
<dbReference type="PANTHER" id="PTHR43037:SF1">
    <property type="entry name" value="BLL1128 PROTEIN"/>
    <property type="match status" value="1"/>
</dbReference>
<evidence type="ECO:0000256" key="1">
    <source>
        <dbReference type="ARBA" id="ARBA00022729"/>
    </source>
</evidence>
<gene>
    <name evidence="3" type="ORF">NXW39_13005</name>
</gene>
<feature type="chain" id="PRO_5040791761" evidence="2">
    <location>
        <begin position="26"/>
        <end position="252"/>
    </location>
</feature>
<accession>A0A9X9IJC3</accession>
<dbReference type="GO" id="GO:0016787">
    <property type="term" value="F:hydrolase activity"/>
    <property type="evidence" value="ECO:0007669"/>
    <property type="project" value="UniProtKB-KW"/>
</dbReference>
<dbReference type="RefSeq" id="WP_005817957.1">
    <property type="nucleotide sequence ID" value="NZ_CAXSVT010000001.1"/>
</dbReference>
<dbReference type="Proteomes" id="UP001058403">
    <property type="component" value="Chromosome"/>
</dbReference>
<reference evidence="3" key="1">
    <citation type="submission" date="2022-08" db="EMBL/GenBank/DDBJ databases">
        <title>Genome Sequencing of Bacteroides fragilis Group Isolates with Nanopore Technology.</title>
        <authorList>
            <person name="Tisza M.J."/>
            <person name="Smith D."/>
            <person name="Dekker J.P."/>
        </authorList>
    </citation>
    <scope>NUCLEOTIDE SEQUENCE</scope>
    <source>
        <strain evidence="3">BFG-49</strain>
    </source>
</reference>
<evidence type="ECO:0000313" key="4">
    <source>
        <dbReference type="Proteomes" id="UP001058403"/>
    </source>
</evidence>
<proteinExistence type="predicted"/>
<evidence type="ECO:0000313" key="3">
    <source>
        <dbReference type="EMBL" id="UVO88297.1"/>
    </source>
</evidence>
<keyword evidence="1 2" id="KW-0732">Signal</keyword>
<evidence type="ECO:0000256" key="2">
    <source>
        <dbReference type="SAM" id="SignalP"/>
    </source>
</evidence>
<dbReference type="Gene3D" id="3.40.50.1820">
    <property type="entry name" value="alpha/beta hydrolase"/>
    <property type="match status" value="1"/>
</dbReference>
<sequence>MKISKVWFQKTAVFAAVLCMSILSAASQNQMTDSGFGFDKWIYDNTVFPYRKTIITVVDTQQKPALVVYLHGGPKRGSDNVSQMTEEAIYIIADYLRRNHIHSVMIVPQCPDSLVWGVRTNEAIKSLIDKYVEEDKVDVNRIYLLGGSMGGTGTWLMTAAYPHLFAAVMPVAGNPETADAGLVAYTPVCTVMGSDDNLMTIPRVSTFVKQLQERGGEVLFDIEQGWSHVKTCTGSYTDTHLDWILGHKRLKH</sequence>
<dbReference type="AlphaFoldDB" id="A0A9X9IJC3"/>
<protein>
    <submittedName>
        <fullName evidence="3">Dienelactone hydrolase family protein</fullName>
    </submittedName>
</protein>
<dbReference type="SUPFAM" id="SSF53474">
    <property type="entry name" value="alpha/beta-Hydrolases"/>
    <property type="match status" value="1"/>
</dbReference>
<dbReference type="EMBL" id="CP103070">
    <property type="protein sequence ID" value="UVO88297.1"/>
    <property type="molecule type" value="Genomic_DNA"/>
</dbReference>
<dbReference type="InterPro" id="IPR050955">
    <property type="entry name" value="Plant_Biomass_Hydrol_Est"/>
</dbReference>